<sequence>MASLESSNISKAVIQPSQDSRVIPMEICHNARVFLISDVRDKKLLGYDGFGDQNISGLCNDALFQEDNILPESVSEMSISIIINADGDSIPKGYIINKMEKVFACYVFQNCLNIFWIVNQK</sequence>
<dbReference type="OrthoDB" id="1194411at2759"/>
<evidence type="ECO:0000313" key="2">
    <source>
        <dbReference type="Proteomes" id="UP000237105"/>
    </source>
</evidence>
<proteinExistence type="predicted"/>
<gene>
    <name evidence="1" type="ORF">PanWU01x14_138890</name>
</gene>
<dbReference type="EMBL" id="JXTB01000113">
    <property type="protein sequence ID" value="PON62364.1"/>
    <property type="molecule type" value="Genomic_DNA"/>
</dbReference>
<reference evidence="2" key="1">
    <citation type="submission" date="2016-06" db="EMBL/GenBank/DDBJ databases">
        <title>Parallel loss of symbiosis genes in relatives of nitrogen-fixing non-legume Parasponia.</title>
        <authorList>
            <person name="Van Velzen R."/>
            <person name="Holmer R."/>
            <person name="Bu F."/>
            <person name="Rutten L."/>
            <person name="Van Zeijl A."/>
            <person name="Liu W."/>
            <person name="Santuari L."/>
            <person name="Cao Q."/>
            <person name="Sharma T."/>
            <person name="Shen D."/>
            <person name="Roswanjaya Y."/>
            <person name="Wardhani T."/>
            <person name="Kalhor M.S."/>
            <person name="Jansen J."/>
            <person name="Van den Hoogen J."/>
            <person name="Gungor B."/>
            <person name="Hartog M."/>
            <person name="Hontelez J."/>
            <person name="Verver J."/>
            <person name="Yang W.-C."/>
            <person name="Schijlen E."/>
            <person name="Repin R."/>
            <person name="Schilthuizen M."/>
            <person name="Schranz E."/>
            <person name="Heidstra R."/>
            <person name="Miyata K."/>
            <person name="Fedorova E."/>
            <person name="Kohlen W."/>
            <person name="Bisseling T."/>
            <person name="Smit S."/>
            <person name="Geurts R."/>
        </authorList>
    </citation>
    <scope>NUCLEOTIDE SEQUENCE [LARGE SCALE GENOMIC DNA]</scope>
    <source>
        <strain evidence="2">cv. WU1-14</strain>
    </source>
</reference>
<name>A0A2P5CMU5_PARAD</name>
<keyword evidence="2" id="KW-1185">Reference proteome</keyword>
<dbReference type="Proteomes" id="UP000237105">
    <property type="component" value="Unassembled WGS sequence"/>
</dbReference>
<evidence type="ECO:0000313" key="1">
    <source>
        <dbReference type="EMBL" id="PON62364.1"/>
    </source>
</evidence>
<organism evidence="1 2">
    <name type="scientific">Parasponia andersonii</name>
    <name type="common">Sponia andersonii</name>
    <dbReference type="NCBI Taxonomy" id="3476"/>
    <lineage>
        <taxon>Eukaryota</taxon>
        <taxon>Viridiplantae</taxon>
        <taxon>Streptophyta</taxon>
        <taxon>Embryophyta</taxon>
        <taxon>Tracheophyta</taxon>
        <taxon>Spermatophyta</taxon>
        <taxon>Magnoliopsida</taxon>
        <taxon>eudicotyledons</taxon>
        <taxon>Gunneridae</taxon>
        <taxon>Pentapetalae</taxon>
        <taxon>rosids</taxon>
        <taxon>fabids</taxon>
        <taxon>Rosales</taxon>
        <taxon>Cannabaceae</taxon>
        <taxon>Parasponia</taxon>
    </lineage>
</organism>
<protein>
    <submittedName>
        <fullName evidence="1">Uncharacterized protein</fullName>
    </submittedName>
</protein>
<accession>A0A2P5CMU5</accession>
<dbReference type="AlphaFoldDB" id="A0A2P5CMU5"/>
<comment type="caution">
    <text evidence="1">The sequence shown here is derived from an EMBL/GenBank/DDBJ whole genome shotgun (WGS) entry which is preliminary data.</text>
</comment>